<evidence type="ECO:0000256" key="8">
    <source>
        <dbReference type="SAM" id="MobiDB-lite"/>
    </source>
</evidence>
<dbReference type="PANTHER" id="PTHR38697:SF1">
    <property type="entry name" value="NUCLEAR PORE COMPLEX PROTEIN SIMILAR TO S. CEREVISIAE NUP2 (EUROFUNG)"/>
    <property type="match status" value="1"/>
</dbReference>
<feature type="compositionally biased region" description="Polar residues" evidence="8">
    <location>
        <begin position="315"/>
        <end position="324"/>
    </location>
</feature>
<gene>
    <name evidence="10" type="primary">NUP2</name>
    <name evidence="10" type="ORF">GRS66_003645</name>
</gene>
<keyword evidence="3" id="KW-0509">mRNA transport</keyword>
<dbReference type="Proteomes" id="UP000501346">
    <property type="component" value="Chromosome ScXII"/>
</dbReference>
<dbReference type="OrthoDB" id="185618at2759"/>
<keyword evidence="11" id="KW-1185">Reference proteome</keyword>
<feature type="region of interest" description="Disordered" evidence="8">
    <location>
        <begin position="315"/>
        <end position="604"/>
    </location>
</feature>
<dbReference type="SMART" id="SM00160">
    <property type="entry name" value="RanBD"/>
    <property type="match status" value="1"/>
</dbReference>
<dbReference type="InterPro" id="IPR053074">
    <property type="entry name" value="NPC_Nucleoporin"/>
</dbReference>
<keyword evidence="2" id="KW-0813">Transport</keyword>
<feature type="region of interest" description="Disordered" evidence="8">
    <location>
        <begin position="52"/>
        <end position="92"/>
    </location>
</feature>
<feature type="compositionally biased region" description="Polar residues" evidence="8">
    <location>
        <begin position="243"/>
        <end position="278"/>
    </location>
</feature>
<keyword evidence="7" id="KW-0539">Nucleus</keyword>
<dbReference type="InterPro" id="IPR000156">
    <property type="entry name" value="Ran_bind_dom"/>
</dbReference>
<evidence type="ECO:0000259" key="9">
    <source>
        <dbReference type="PROSITE" id="PS50196"/>
    </source>
</evidence>
<proteinExistence type="predicted"/>
<feature type="domain" description="RanBD1" evidence="9">
    <location>
        <begin position="583"/>
        <end position="720"/>
    </location>
</feature>
<evidence type="ECO:0000313" key="10">
    <source>
        <dbReference type="EMBL" id="QID81274.1"/>
    </source>
</evidence>
<evidence type="ECO:0000256" key="2">
    <source>
        <dbReference type="ARBA" id="ARBA00022448"/>
    </source>
</evidence>
<comment type="subcellular location">
    <subcellularLocation>
        <location evidence="1">Nucleus</location>
        <location evidence="1">Nuclear pore complex</location>
    </subcellularLocation>
</comment>
<dbReference type="Pfam" id="PF08911">
    <property type="entry name" value="NUP50"/>
    <property type="match status" value="1"/>
</dbReference>
<protein>
    <submittedName>
        <fullName evidence="10">Nucleoporin nup2</fullName>
    </submittedName>
</protein>
<feature type="region of interest" description="Disordered" evidence="8">
    <location>
        <begin position="136"/>
        <end position="278"/>
    </location>
</feature>
<feature type="region of interest" description="Disordered" evidence="8">
    <location>
        <begin position="1"/>
        <end position="33"/>
    </location>
</feature>
<evidence type="ECO:0000256" key="3">
    <source>
        <dbReference type="ARBA" id="ARBA00022816"/>
    </source>
</evidence>
<evidence type="ECO:0000256" key="6">
    <source>
        <dbReference type="ARBA" id="ARBA00023132"/>
    </source>
</evidence>
<feature type="compositionally biased region" description="Polar residues" evidence="8">
    <location>
        <begin position="513"/>
        <end position="533"/>
    </location>
</feature>
<evidence type="ECO:0000256" key="5">
    <source>
        <dbReference type="ARBA" id="ARBA00023010"/>
    </source>
</evidence>
<dbReference type="Pfam" id="PF00638">
    <property type="entry name" value="Ran_BP1"/>
    <property type="match status" value="1"/>
</dbReference>
<dbReference type="Gene3D" id="2.30.29.30">
    <property type="entry name" value="Pleckstrin-homology domain (PH domain)/Phosphotyrosine-binding domain (PTB)"/>
    <property type="match status" value="1"/>
</dbReference>
<feature type="compositionally biased region" description="Basic and acidic residues" evidence="8">
    <location>
        <begin position="147"/>
        <end position="159"/>
    </location>
</feature>
<feature type="compositionally biased region" description="Low complexity" evidence="8">
    <location>
        <begin position="345"/>
        <end position="360"/>
    </location>
</feature>
<feature type="compositionally biased region" description="Low complexity" evidence="8">
    <location>
        <begin position="534"/>
        <end position="548"/>
    </location>
</feature>
<keyword evidence="5" id="KW-0811">Translocation</keyword>
<feature type="compositionally biased region" description="Basic and acidic residues" evidence="8">
    <location>
        <begin position="193"/>
        <end position="202"/>
    </location>
</feature>
<dbReference type="SUPFAM" id="SSF50729">
    <property type="entry name" value="PH domain-like"/>
    <property type="match status" value="1"/>
</dbReference>
<feature type="compositionally biased region" description="Polar residues" evidence="8">
    <location>
        <begin position="81"/>
        <end position="92"/>
    </location>
</feature>
<dbReference type="PROSITE" id="PS50196">
    <property type="entry name" value="RANBD1"/>
    <property type="match status" value="1"/>
</dbReference>
<dbReference type="PANTHER" id="PTHR38697">
    <property type="entry name" value="NUCLEAR PORE COMPLEX PROTEIN SIMILAR TO S. CEREVISIAE NUP2 (EUROFUNG)"/>
    <property type="match status" value="1"/>
</dbReference>
<dbReference type="GO" id="GO:0051028">
    <property type="term" value="P:mRNA transport"/>
    <property type="evidence" value="ECO:0007669"/>
    <property type="project" value="UniProtKB-KW"/>
</dbReference>
<feature type="compositionally biased region" description="Basic and acidic residues" evidence="8">
    <location>
        <begin position="424"/>
        <end position="435"/>
    </location>
</feature>
<sequence length="720" mass="77936">MAKRVADAQIQRETYDSNESDDDVTPSTKVASSAVMNRRKIAMPKRRMAFKPFGSAKSDETKQASSFSFLNRADGTGEAQVDNSPTTESNSRLKALNLQFKAKVDDLVLGKPLADLRPLFTRYELYIKNILEAPVKSIENPTQTKGNDAKPAKVEDVQKSSDSSSEDEVKVEGPKFTIDAKPPISDSVFSFGPKKENRKKDESDSENDIEIKGPEFKFSGTVSSDVFKLNPSTDKNEKKTETNAKPFSFSSATSTTEQTKSKNPLSLTEATKTNVDNNSKAEASFTFGTKHAADSQNNKPSFVFGQAAAKPSLEKSSFTFGSTTIEKKNDENSTSNSKPEKSSDSNDSNPSFSFSIPSKNTPDASKPSFNFGVPNSSKNETSKPVFSFGAATPSAKEASQEDDNNNVEKPSSKPAFNLISNAGTEKEKESKKDSKPAFSFGISNGSESKDSDKPSLPSAVDGENDKKEATKPVFSFGINTNTTKTADTKAPTFTFGSSALADNKEDVKKPFSFGTSQPNNTPSFSFGKTTANLPANSSTSPAPSIPSTGFKFSLPFEQKGSQTTTNDSKEESTTEATGNESQDATKVDATPEESKPINLQNGEEDEVALFSQKAKLMTFNAETKSYDSRGVGEMKLLKKKDDPSKVRLLCRSDGMGNVLLNATVVDSFKYEPLAPGNDNLIKAPTVAADGKLVTYIVKFKQKEEGRSFTKAIEDAKKEMK</sequence>
<reference evidence="10 11" key="1">
    <citation type="journal article" date="2019" name="BMC Genomics">
        <title>Chromosome level assembly and comparative genome analysis confirm lager-brewing yeasts originated from a single hybridization.</title>
        <authorList>
            <person name="Salazar A.N."/>
            <person name="Gorter de Vries A.R."/>
            <person name="van den Broek M."/>
            <person name="Brouwers N."/>
            <person name="de la Torre Cortes P."/>
            <person name="Kuijpers N.G.A."/>
            <person name="Daran J.G."/>
            <person name="Abeel T."/>
        </authorList>
    </citation>
    <scope>NUCLEOTIDE SEQUENCE [LARGE SCALE GENOMIC DNA]</scope>
    <source>
        <strain evidence="10 11">CBS 1483</strain>
    </source>
</reference>
<feature type="compositionally biased region" description="Polar residues" evidence="8">
    <location>
        <begin position="373"/>
        <end position="384"/>
    </location>
</feature>
<organism evidence="10 11">
    <name type="scientific">Saccharomyces pastorianus</name>
    <name type="common">Lager yeast</name>
    <name type="synonym">Saccharomyces cerevisiae x Saccharomyces eubayanus</name>
    <dbReference type="NCBI Taxonomy" id="27292"/>
    <lineage>
        <taxon>Eukaryota</taxon>
        <taxon>Fungi</taxon>
        <taxon>Dikarya</taxon>
        <taxon>Ascomycota</taxon>
        <taxon>Saccharomycotina</taxon>
        <taxon>Saccharomycetes</taxon>
        <taxon>Saccharomycetales</taxon>
        <taxon>Saccharomycetaceae</taxon>
        <taxon>Saccharomyces</taxon>
    </lineage>
</organism>
<dbReference type="GO" id="GO:0015031">
    <property type="term" value="P:protein transport"/>
    <property type="evidence" value="ECO:0007669"/>
    <property type="project" value="UniProtKB-KW"/>
</dbReference>
<evidence type="ECO:0000313" key="11">
    <source>
        <dbReference type="Proteomes" id="UP000501346"/>
    </source>
</evidence>
<accession>A0A6C1DYF3</accession>
<keyword evidence="6" id="KW-0906">Nuclear pore complex</keyword>
<dbReference type="InterPro" id="IPR011993">
    <property type="entry name" value="PH-like_dom_sf"/>
</dbReference>
<evidence type="ECO:0000256" key="4">
    <source>
        <dbReference type="ARBA" id="ARBA00022927"/>
    </source>
</evidence>
<evidence type="ECO:0000256" key="7">
    <source>
        <dbReference type="ARBA" id="ARBA00023242"/>
    </source>
</evidence>
<feature type="compositionally biased region" description="Polar residues" evidence="8">
    <location>
        <begin position="574"/>
        <end position="584"/>
    </location>
</feature>
<dbReference type="FunFam" id="2.30.29.30:FF:000623">
    <property type="entry name" value="Nucleoporin nup61"/>
    <property type="match status" value="1"/>
</dbReference>
<keyword evidence="4" id="KW-0653">Protein transport</keyword>
<dbReference type="EMBL" id="CP048993">
    <property type="protein sequence ID" value="QID81274.1"/>
    <property type="molecule type" value="Genomic_DNA"/>
</dbReference>
<evidence type="ECO:0000256" key="1">
    <source>
        <dbReference type="ARBA" id="ARBA00004567"/>
    </source>
</evidence>
<dbReference type="AlphaFoldDB" id="A0A6C1DYF3"/>
<name>A0A6C1DYF3_SACPS</name>
<dbReference type="GO" id="GO:0005643">
    <property type="term" value="C:nuclear pore"/>
    <property type="evidence" value="ECO:0007669"/>
    <property type="project" value="UniProtKB-SubCell"/>
</dbReference>
<dbReference type="InterPro" id="IPR015007">
    <property type="entry name" value="NUP2/50/61"/>
</dbReference>
<feature type="compositionally biased region" description="Low complexity" evidence="8">
    <location>
        <begin position="479"/>
        <end position="495"/>
    </location>
</feature>